<accession>A0A286UEQ1</accession>
<gene>
    <name evidence="1" type="ORF">PNOK_0646000</name>
</gene>
<name>A0A286UEQ1_9AGAM</name>
<dbReference type="InParanoid" id="A0A286UEQ1"/>
<dbReference type="AlphaFoldDB" id="A0A286UEQ1"/>
<reference evidence="1 2" key="1">
    <citation type="journal article" date="2017" name="Mol. Ecol.">
        <title>Comparative and population genomic landscape of Phellinus noxius: A hypervariable fungus causing root rot in trees.</title>
        <authorList>
            <person name="Chung C.L."/>
            <person name="Lee T.J."/>
            <person name="Akiba M."/>
            <person name="Lee H.H."/>
            <person name="Kuo T.H."/>
            <person name="Liu D."/>
            <person name="Ke H.M."/>
            <person name="Yokoi T."/>
            <person name="Roa M.B."/>
            <person name="Lu M.J."/>
            <person name="Chang Y.Y."/>
            <person name="Ann P.J."/>
            <person name="Tsai J.N."/>
            <person name="Chen C.Y."/>
            <person name="Tzean S.S."/>
            <person name="Ota Y."/>
            <person name="Hattori T."/>
            <person name="Sahashi N."/>
            <person name="Liou R.F."/>
            <person name="Kikuchi T."/>
            <person name="Tsai I.J."/>
        </authorList>
    </citation>
    <scope>NUCLEOTIDE SEQUENCE [LARGE SCALE GENOMIC DNA]</scope>
    <source>
        <strain evidence="1 2">FFPRI411160</strain>
    </source>
</reference>
<proteinExistence type="predicted"/>
<keyword evidence="2" id="KW-1185">Reference proteome</keyword>
<evidence type="ECO:0000313" key="1">
    <source>
        <dbReference type="EMBL" id="PAV17974.1"/>
    </source>
</evidence>
<dbReference type="EMBL" id="NBII01000006">
    <property type="protein sequence ID" value="PAV17974.1"/>
    <property type="molecule type" value="Genomic_DNA"/>
</dbReference>
<dbReference type="Proteomes" id="UP000217199">
    <property type="component" value="Unassembled WGS sequence"/>
</dbReference>
<organism evidence="1 2">
    <name type="scientific">Pyrrhoderma noxium</name>
    <dbReference type="NCBI Taxonomy" id="2282107"/>
    <lineage>
        <taxon>Eukaryota</taxon>
        <taxon>Fungi</taxon>
        <taxon>Dikarya</taxon>
        <taxon>Basidiomycota</taxon>
        <taxon>Agaricomycotina</taxon>
        <taxon>Agaricomycetes</taxon>
        <taxon>Hymenochaetales</taxon>
        <taxon>Hymenochaetaceae</taxon>
        <taxon>Pyrrhoderma</taxon>
    </lineage>
</organism>
<protein>
    <submittedName>
        <fullName evidence="1">Uncharacterized protein</fullName>
    </submittedName>
</protein>
<evidence type="ECO:0000313" key="2">
    <source>
        <dbReference type="Proteomes" id="UP000217199"/>
    </source>
</evidence>
<comment type="caution">
    <text evidence="1">The sequence shown here is derived from an EMBL/GenBank/DDBJ whole genome shotgun (WGS) entry which is preliminary data.</text>
</comment>
<sequence>MEGELDNSYWEIQGGLEIKLEGRRKGKEKCTCVLLHGFCLVLGLANFDVTLRSRLEFHFSNAIHSREARIKHQSGKARIGKSTSYRANI</sequence>